<feature type="non-terminal residue" evidence="11">
    <location>
        <position position="324"/>
    </location>
</feature>
<feature type="domain" description="Nin one binding (NOB1) Zn-ribbon-like" evidence="9">
    <location>
        <begin position="213"/>
        <end position="284"/>
    </location>
</feature>
<dbReference type="InterPro" id="IPR033411">
    <property type="entry name" value="Ribonuclease_PIN"/>
</dbReference>
<dbReference type="Pfam" id="PF08772">
    <property type="entry name" value="Zn_ribbon_NOB1"/>
    <property type="match status" value="1"/>
</dbReference>
<dbReference type="Pfam" id="PF17146">
    <property type="entry name" value="PIN_6"/>
    <property type="match status" value="1"/>
</dbReference>
<dbReference type="CDD" id="cd09876">
    <property type="entry name" value="PIN_Nob1-like"/>
    <property type="match status" value="1"/>
</dbReference>
<keyword evidence="5" id="KW-0378">Hydrolase</keyword>
<evidence type="ECO:0000256" key="1">
    <source>
        <dbReference type="ARBA" id="ARBA00004123"/>
    </source>
</evidence>
<name>A0A4P9ZPR0_9FUNG</name>
<dbReference type="GO" id="GO:0031981">
    <property type="term" value="C:nuclear lumen"/>
    <property type="evidence" value="ECO:0007669"/>
    <property type="project" value="UniProtKB-ARBA"/>
</dbReference>
<feature type="binding site" evidence="8">
    <location>
        <position position="238"/>
    </location>
    <ligand>
        <name>Zn(2+)</name>
        <dbReference type="ChEBI" id="CHEBI:29105"/>
    </ligand>
</feature>
<dbReference type="Gene3D" id="6.20.210.10">
    <property type="entry name" value="Nin one binding (NOB1), Zn-ribbon-like"/>
    <property type="match status" value="1"/>
</dbReference>
<dbReference type="GO" id="GO:0030688">
    <property type="term" value="C:preribosome, small subunit precursor"/>
    <property type="evidence" value="ECO:0007669"/>
    <property type="project" value="TreeGrafter"/>
</dbReference>
<dbReference type="GO" id="GO:0046872">
    <property type="term" value="F:metal ion binding"/>
    <property type="evidence" value="ECO:0007669"/>
    <property type="project" value="UniProtKB-KW"/>
</dbReference>
<keyword evidence="7" id="KW-0539">Nucleus</keyword>
<evidence type="ECO:0000259" key="9">
    <source>
        <dbReference type="Pfam" id="PF08772"/>
    </source>
</evidence>
<keyword evidence="4 8" id="KW-0479">Metal-binding</keyword>
<evidence type="ECO:0000256" key="7">
    <source>
        <dbReference type="ARBA" id="ARBA00023242"/>
    </source>
</evidence>
<dbReference type="InterPro" id="IPR017117">
    <property type="entry name" value="Nob1_euk"/>
</dbReference>
<dbReference type="PIRSF" id="PIRSF037125">
    <property type="entry name" value="D-site_20S_pre-rRNA_nuclease"/>
    <property type="match status" value="1"/>
</dbReference>
<evidence type="ECO:0000256" key="4">
    <source>
        <dbReference type="ARBA" id="ARBA00022723"/>
    </source>
</evidence>
<feature type="binding site" evidence="8">
    <location>
        <position position="241"/>
    </location>
    <ligand>
        <name>Zn(2+)</name>
        <dbReference type="ChEBI" id="CHEBI:29105"/>
    </ligand>
</feature>
<feature type="domain" description="Ribonuclease PIN" evidence="10">
    <location>
        <begin position="6"/>
        <end position="94"/>
    </location>
</feature>
<keyword evidence="6 8" id="KW-0862">Zinc</keyword>
<dbReference type="AlphaFoldDB" id="A0A4P9ZPR0"/>
<dbReference type="InterPro" id="IPR014881">
    <property type="entry name" value="NOB1_Zn-bd"/>
</dbReference>
<dbReference type="FunFam" id="3.40.50.1010:FF:000020">
    <property type="entry name" value="20S-pre-rRNA D-site endonuclease NOB1"/>
    <property type="match status" value="1"/>
</dbReference>
<dbReference type="EMBL" id="ML002937">
    <property type="protein sequence ID" value="RKP35188.1"/>
    <property type="molecule type" value="Genomic_DNA"/>
</dbReference>
<dbReference type="GO" id="GO:0030490">
    <property type="term" value="P:maturation of SSU-rRNA"/>
    <property type="evidence" value="ECO:0007669"/>
    <property type="project" value="TreeGrafter"/>
</dbReference>
<evidence type="ECO:0000256" key="6">
    <source>
        <dbReference type="ARBA" id="ARBA00022833"/>
    </source>
</evidence>
<dbReference type="GO" id="GO:0016787">
    <property type="term" value="F:hydrolase activity"/>
    <property type="evidence" value="ECO:0007669"/>
    <property type="project" value="UniProtKB-KW"/>
</dbReference>
<organism evidence="11 12">
    <name type="scientific">Dimargaris cristalligena</name>
    <dbReference type="NCBI Taxonomy" id="215637"/>
    <lineage>
        <taxon>Eukaryota</taxon>
        <taxon>Fungi</taxon>
        <taxon>Fungi incertae sedis</taxon>
        <taxon>Zoopagomycota</taxon>
        <taxon>Kickxellomycotina</taxon>
        <taxon>Dimargaritomycetes</taxon>
        <taxon>Dimargaritales</taxon>
        <taxon>Dimargaritaceae</taxon>
        <taxon>Dimargaris</taxon>
    </lineage>
</organism>
<evidence type="ECO:0000256" key="8">
    <source>
        <dbReference type="PIRSR" id="PIRSR037125-1"/>
    </source>
</evidence>
<sequence length="324" mass="35817">KPFVSLVLDASPLFQSLEGISRLADKFYTVPEVVQEIRSSKHREQLANNIYFDLQVREPSAVDMKAVVEFAKKTGDYASLSAPDMKILALTYALEREAKGIDHLHTEPASARGEDTSAEPLSVDSDAVTEQMQSLSLNKADKPKAPARAPVDFDDGWITPSNVAKKNAEFGFNRVVDSSQDKIAVACATGDFAVQNVILQIGLNLADFNGSLIKKVQTSVLRCYSCYHIMTRTDRKFCSECGHSTITRVSASVGEDGELQVHLSKHYKLNLRGTRYSMPKPKGGHKHTNLVVREDQKEYRRGIRAAKARAKNNGPGVFDVDYIP</sequence>
<dbReference type="Gene3D" id="3.40.50.1010">
    <property type="entry name" value="5'-nuclease"/>
    <property type="match status" value="1"/>
</dbReference>
<evidence type="ECO:0000256" key="5">
    <source>
        <dbReference type="ARBA" id="ARBA00022801"/>
    </source>
</evidence>
<evidence type="ECO:0000256" key="3">
    <source>
        <dbReference type="ARBA" id="ARBA00022722"/>
    </source>
</evidence>
<keyword evidence="3" id="KW-0540">Nuclease</keyword>
<comment type="similarity">
    <text evidence="2">Belongs to the NOB1 family.</text>
</comment>
<protein>
    <submittedName>
        <fullName evidence="11">Nin one binding Zn-ribbon like-domain-containing protein</fullName>
    </submittedName>
</protein>
<dbReference type="Proteomes" id="UP000268162">
    <property type="component" value="Unassembled WGS sequence"/>
</dbReference>
<dbReference type="PANTHER" id="PTHR12814">
    <property type="entry name" value="RNA-BINDING PROTEIN NOB1"/>
    <property type="match status" value="1"/>
</dbReference>
<dbReference type="GO" id="GO:0005737">
    <property type="term" value="C:cytoplasm"/>
    <property type="evidence" value="ECO:0007669"/>
    <property type="project" value="UniProtKB-ARBA"/>
</dbReference>
<dbReference type="InterPro" id="IPR039907">
    <property type="entry name" value="NOB1"/>
</dbReference>
<dbReference type="STRING" id="215637.A0A4P9ZPR0"/>
<proteinExistence type="inferred from homology"/>
<gene>
    <name evidence="11" type="ORF">BJ085DRAFT_5614</name>
</gene>
<dbReference type="SUPFAM" id="SSF144206">
    <property type="entry name" value="NOB1 zinc finger-like"/>
    <property type="match status" value="1"/>
</dbReference>
<evidence type="ECO:0000259" key="10">
    <source>
        <dbReference type="Pfam" id="PF17146"/>
    </source>
</evidence>
<reference evidence="12" key="1">
    <citation type="journal article" date="2018" name="Nat. Microbiol.">
        <title>Leveraging single-cell genomics to expand the fungal tree of life.</title>
        <authorList>
            <person name="Ahrendt S.R."/>
            <person name="Quandt C.A."/>
            <person name="Ciobanu D."/>
            <person name="Clum A."/>
            <person name="Salamov A."/>
            <person name="Andreopoulos B."/>
            <person name="Cheng J.F."/>
            <person name="Woyke T."/>
            <person name="Pelin A."/>
            <person name="Henrissat B."/>
            <person name="Reynolds N.K."/>
            <person name="Benny G.L."/>
            <person name="Smith M.E."/>
            <person name="James T.Y."/>
            <person name="Grigoriev I.V."/>
        </authorList>
    </citation>
    <scope>NUCLEOTIDE SEQUENCE [LARGE SCALE GENOMIC DNA]</scope>
    <source>
        <strain evidence="12">RSA 468</strain>
    </source>
</reference>
<dbReference type="PANTHER" id="PTHR12814:SF2">
    <property type="entry name" value="RNA-BINDING PROTEIN NOB1"/>
    <property type="match status" value="1"/>
</dbReference>
<evidence type="ECO:0000313" key="12">
    <source>
        <dbReference type="Proteomes" id="UP000268162"/>
    </source>
</evidence>
<evidence type="ECO:0000313" key="11">
    <source>
        <dbReference type="EMBL" id="RKP35188.1"/>
    </source>
</evidence>
<feature type="binding site" evidence="8">
    <location>
        <position position="223"/>
    </location>
    <ligand>
        <name>Zn(2+)</name>
        <dbReference type="ChEBI" id="CHEBI:29105"/>
    </ligand>
</feature>
<accession>A0A4P9ZPR0</accession>
<feature type="non-terminal residue" evidence="11">
    <location>
        <position position="1"/>
    </location>
</feature>
<feature type="binding site" evidence="8">
    <location>
        <position position="226"/>
    </location>
    <ligand>
        <name>Zn(2+)</name>
        <dbReference type="ChEBI" id="CHEBI:29105"/>
    </ligand>
</feature>
<dbReference type="GO" id="GO:0004521">
    <property type="term" value="F:RNA endonuclease activity"/>
    <property type="evidence" value="ECO:0007669"/>
    <property type="project" value="InterPro"/>
</dbReference>
<comment type="subcellular location">
    <subcellularLocation>
        <location evidence="1">Nucleus</location>
    </subcellularLocation>
</comment>
<keyword evidence="12" id="KW-1185">Reference proteome</keyword>
<dbReference type="InterPro" id="IPR036283">
    <property type="entry name" value="NOB1_Zf-like_sf"/>
</dbReference>
<evidence type="ECO:0000256" key="2">
    <source>
        <dbReference type="ARBA" id="ARBA00005858"/>
    </source>
</evidence>